<accession>A0A0A9B0B1</accession>
<keyword evidence="1" id="KW-0472">Membrane</keyword>
<reference evidence="2" key="2">
    <citation type="journal article" date="2015" name="Data Brief">
        <title>Shoot transcriptome of the giant reed, Arundo donax.</title>
        <authorList>
            <person name="Barrero R.A."/>
            <person name="Guerrero F.D."/>
            <person name="Moolhuijzen P."/>
            <person name="Goolsby J.A."/>
            <person name="Tidwell J."/>
            <person name="Bellgard S.E."/>
            <person name="Bellgard M.I."/>
        </authorList>
    </citation>
    <scope>NUCLEOTIDE SEQUENCE</scope>
    <source>
        <tissue evidence="2">Shoot tissue taken approximately 20 cm above the soil surface</tissue>
    </source>
</reference>
<keyword evidence="1" id="KW-0812">Transmembrane</keyword>
<sequence length="87" mass="9338">MRAAHLAGADSPPPPPACDHKDRVFRALALASLYILRRWRAGGPGLGERPAPAEIAAAVALCTSVAWLYALPALGIRRSSHRHQHLD</sequence>
<keyword evidence="1" id="KW-1133">Transmembrane helix</keyword>
<evidence type="ECO:0000256" key="1">
    <source>
        <dbReference type="SAM" id="Phobius"/>
    </source>
</evidence>
<evidence type="ECO:0000313" key="2">
    <source>
        <dbReference type="EMBL" id="JAD54585.1"/>
    </source>
</evidence>
<dbReference type="EMBL" id="GBRH01243310">
    <property type="protein sequence ID" value="JAD54585.1"/>
    <property type="molecule type" value="Transcribed_RNA"/>
</dbReference>
<organism evidence="2">
    <name type="scientific">Arundo donax</name>
    <name type="common">Giant reed</name>
    <name type="synonym">Donax arundinaceus</name>
    <dbReference type="NCBI Taxonomy" id="35708"/>
    <lineage>
        <taxon>Eukaryota</taxon>
        <taxon>Viridiplantae</taxon>
        <taxon>Streptophyta</taxon>
        <taxon>Embryophyta</taxon>
        <taxon>Tracheophyta</taxon>
        <taxon>Spermatophyta</taxon>
        <taxon>Magnoliopsida</taxon>
        <taxon>Liliopsida</taxon>
        <taxon>Poales</taxon>
        <taxon>Poaceae</taxon>
        <taxon>PACMAD clade</taxon>
        <taxon>Arundinoideae</taxon>
        <taxon>Arundineae</taxon>
        <taxon>Arundo</taxon>
    </lineage>
</organism>
<reference evidence="2" key="1">
    <citation type="submission" date="2014-09" db="EMBL/GenBank/DDBJ databases">
        <authorList>
            <person name="Magalhaes I.L.F."/>
            <person name="Oliveira U."/>
            <person name="Santos F.R."/>
            <person name="Vidigal T.H.D.A."/>
            <person name="Brescovit A.D."/>
            <person name="Santos A.J."/>
        </authorList>
    </citation>
    <scope>NUCLEOTIDE SEQUENCE</scope>
    <source>
        <tissue evidence="2">Shoot tissue taken approximately 20 cm above the soil surface</tissue>
    </source>
</reference>
<dbReference type="AlphaFoldDB" id="A0A0A9B0B1"/>
<name>A0A0A9B0B1_ARUDO</name>
<proteinExistence type="predicted"/>
<protein>
    <submittedName>
        <fullName evidence="2">Uncharacterized protein</fullName>
    </submittedName>
</protein>
<feature type="transmembrane region" description="Helical" evidence="1">
    <location>
        <begin position="55"/>
        <end position="76"/>
    </location>
</feature>